<evidence type="ECO:0000256" key="6">
    <source>
        <dbReference type="ARBA" id="ARBA00022801"/>
    </source>
</evidence>
<keyword evidence="5 8" id="KW-0645">Protease</keyword>
<gene>
    <name evidence="8" type="primary">pepA</name>
    <name evidence="10" type="ORF">GCM10023196_061590</name>
</gene>
<evidence type="ECO:0000313" key="11">
    <source>
        <dbReference type="Proteomes" id="UP001501442"/>
    </source>
</evidence>
<keyword evidence="6 8" id="KW-0378">Hydrolase</keyword>
<feature type="binding site" evidence="8">
    <location>
        <position position="261"/>
    </location>
    <ligand>
        <name>Mn(2+)</name>
        <dbReference type="ChEBI" id="CHEBI:29035"/>
        <label>1</label>
    </ligand>
</feature>
<evidence type="ECO:0000256" key="2">
    <source>
        <dbReference type="ARBA" id="ARBA00000967"/>
    </source>
</evidence>
<feature type="binding site" evidence="8">
    <location>
        <position position="261"/>
    </location>
    <ligand>
        <name>Mn(2+)</name>
        <dbReference type="ChEBI" id="CHEBI:29035"/>
        <label>2</label>
    </ligand>
</feature>
<comment type="subcellular location">
    <subcellularLocation>
        <location evidence="8">Cytoplasm</location>
    </subcellularLocation>
</comment>
<dbReference type="NCBIfam" id="NF002073">
    <property type="entry name" value="PRK00913.1-2"/>
    <property type="match status" value="1"/>
</dbReference>
<evidence type="ECO:0000256" key="5">
    <source>
        <dbReference type="ARBA" id="ARBA00022670"/>
    </source>
</evidence>
<dbReference type="PANTHER" id="PTHR11963:SF20">
    <property type="entry name" value="PEPTIDASE B"/>
    <property type="match status" value="1"/>
</dbReference>
<comment type="caution">
    <text evidence="10">The sequence shown here is derived from an EMBL/GenBank/DDBJ whole genome shotgun (WGS) entry which is preliminary data.</text>
</comment>
<dbReference type="CDD" id="cd00433">
    <property type="entry name" value="Peptidase_M17"/>
    <property type="match status" value="1"/>
</dbReference>
<feature type="binding site" evidence="8">
    <location>
        <position position="338"/>
    </location>
    <ligand>
        <name>Mn(2+)</name>
        <dbReference type="ChEBI" id="CHEBI:29035"/>
        <label>1</label>
    </ligand>
</feature>
<dbReference type="RefSeq" id="WP_345434605.1">
    <property type="nucleotide sequence ID" value="NZ_BAABHK010000009.1"/>
</dbReference>
<evidence type="ECO:0000256" key="4">
    <source>
        <dbReference type="ARBA" id="ARBA00022438"/>
    </source>
</evidence>
<dbReference type="InterPro" id="IPR011356">
    <property type="entry name" value="Leucine_aapep/pepB"/>
</dbReference>
<name>A0ABP8UHM9_9ACTN</name>
<evidence type="ECO:0000256" key="1">
    <source>
        <dbReference type="ARBA" id="ARBA00000135"/>
    </source>
</evidence>
<feature type="binding site" evidence="8">
    <location>
        <position position="340"/>
    </location>
    <ligand>
        <name>Mn(2+)</name>
        <dbReference type="ChEBI" id="CHEBI:29035"/>
        <label>1</label>
    </ligand>
</feature>
<organism evidence="10 11">
    <name type="scientific">Actinoallomurus vinaceus</name>
    <dbReference type="NCBI Taxonomy" id="1080074"/>
    <lineage>
        <taxon>Bacteria</taxon>
        <taxon>Bacillati</taxon>
        <taxon>Actinomycetota</taxon>
        <taxon>Actinomycetes</taxon>
        <taxon>Streptosporangiales</taxon>
        <taxon>Thermomonosporaceae</taxon>
        <taxon>Actinoallomurus</taxon>
    </lineage>
</organism>
<dbReference type="InterPro" id="IPR043472">
    <property type="entry name" value="Macro_dom-like"/>
</dbReference>
<dbReference type="InterPro" id="IPR000819">
    <property type="entry name" value="Peptidase_M17_C"/>
</dbReference>
<comment type="catalytic activity">
    <reaction evidence="1 8">
        <text>Release of an N-terminal amino acid, Xaa-|-Yaa-, in which Xaa is preferably Leu, but may be other amino acids including Pro although not Arg or Lys, and Yaa may be Pro. Amino acid amides and methyl esters are also readily hydrolyzed, but rates on arylamides are exceedingly low.</text>
        <dbReference type="EC" id="3.4.11.1"/>
    </reaction>
</comment>
<proteinExistence type="inferred from homology"/>
<dbReference type="EC" id="3.4.11.10" evidence="8"/>
<dbReference type="Proteomes" id="UP001501442">
    <property type="component" value="Unassembled WGS sequence"/>
</dbReference>
<feature type="domain" description="Cytosol aminopeptidase" evidence="9">
    <location>
        <begin position="336"/>
        <end position="343"/>
    </location>
</feature>
<feature type="active site" evidence="8">
    <location>
        <position position="268"/>
    </location>
</feature>
<dbReference type="HAMAP" id="MF_00181">
    <property type="entry name" value="Cytosol_peptidase_M17"/>
    <property type="match status" value="1"/>
</dbReference>
<accession>A0ABP8UHM9</accession>
<dbReference type="Pfam" id="PF02789">
    <property type="entry name" value="Peptidase_M17_N"/>
    <property type="match status" value="1"/>
</dbReference>
<reference evidence="11" key="1">
    <citation type="journal article" date="2019" name="Int. J. Syst. Evol. Microbiol.">
        <title>The Global Catalogue of Microorganisms (GCM) 10K type strain sequencing project: providing services to taxonomists for standard genome sequencing and annotation.</title>
        <authorList>
            <consortium name="The Broad Institute Genomics Platform"/>
            <consortium name="The Broad Institute Genome Sequencing Center for Infectious Disease"/>
            <person name="Wu L."/>
            <person name="Ma J."/>
        </authorList>
    </citation>
    <scope>NUCLEOTIDE SEQUENCE [LARGE SCALE GENOMIC DNA]</scope>
    <source>
        <strain evidence="11">JCM 17939</strain>
    </source>
</reference>
<dbReference type="SUPFAM" id="SSF52949">
    <property type="entry name" value="Macro domain-like"/>
    <property type="match status" value="1"/>
</dbReference>
<evidence type="ECO:0000256" key="8">
    <source>
        <dbReference type="HAMAP-Rule" id="MF_00181"/>
    </source>
</evidence>
<dbReference type="PROSITE" id="PS00631">
    <property type="entry name" value="CYTOSOL_AP"/>
    <property type="match status" value="1"/>
</dbReference>
<evidence type="ECO:0000256" key="3">
    <source>
        <dbReference type="ARBA" id="ARBA00009528"/>
    </source>
</evidence>
<keyword evidence="11" id="KW-1185">Reference proteome</keyword>
<sequence>MPVNTQLNSVDGTIWDIASTVEVVAVPVLAGPEIDPAYAEELTGLFALGAADLLAHEKAKGGPGEVVGAPLRLGDGITDLLLYGVGDGSPAALRRAGAAIARRGRGCAHVAVAVPSGAGDEGLAAFAEGLLMASYDFRVGGPPKKPAAEKITLLTDAEAAVERGATVAGAVAIARDLANTPSREKSPQWLAEQAERLAAESGLTVRIRDERELRAGGFGGIVAVGAGSARPPRLIELTYEPDAPDAPARHVVLVGKGITFDSGGLSLKPNESMKNMKTDMAGGAAVIGTMTALRALRVPVRVTGLVAAAENLPSGSAMRPGDVIRHYGGTTSEVLNTDAEGRLVLADALAYADAELDPDALVDIATLTGAAKLALGLRHGALYATQDALAAELLGAGADSGEPLWRMPLTEDYREAIDSDVADIANIGRGGFRAGSIVAALFLREFTGRRAWAHLDVAGPARAGSDDAEITRGATGYGVRLLLRWLGGRNA</sequence>
<evidence type="ECO:0000259" key="9">
    <source>
        <dbReference type="PROSITE" id="PS00631"/>
    </source>
</evidence>
<protein>
    <recommendedName>
        <fullName evidence="8">Probable cytosol aminopeptidase</fullName>
        <ecNumber evidence="8">3.4.11.1</ecNumber>
    </recommendedName>
    <alternativeName>
        <fullName evidence="8">Leucine aminopeptidase</fullName>
        <shortName evidence="8">LAP</shortName>
        <ecNumber evidence="8">3.4.11.10</ecNumber>
    </alternativeName>
    <alternativeName>
        <fullName evidence="8">Leucyl aminopeptidase</fullName>
    </alternativeName>
</protein>
<feature type="binding site" evidence="8">
    <location>
        <position position="279"/>
    </location>
    <ligand>
        <name>Mn(2+)</name>
        <dbReference type="ChEBI" id="CHEBI:29035"/>
        <label>2</label>
    </ligand>
</feature>
<dbReference type="PRINTS" id="PR00481">
    <property type="entry name" value="LAMNOPPTDASE"/>
</dbReference>
<dbReference type="EMBL" id="BAABHK010000009">
    <property type="protein sequence ID" value="GAA4631586.1"/>
    <property type="molecule type" value="Genomic_DNA"/>
</dbReference>
<comment type="cofactor">
    <cofactor evidence="8">
        <name>Mn(2+)</name>
        <dbReference type="ChEBI" id="CHEBI:29035"/>
    </cofactor>
    <text evidence="8">Binds 2 manganese ions per subunit.</text>
</comment>
<dbReference type="SUPFAM" id="SSF53187">
    <property type="entry name" value="Zn-dependent exopeptidases"/>
    <property type="match status" value="1"/>
</dbReference>
<comment type="similarity">
    <text evidence="3 8">Belongs to the peptidase M17 family.</text>
</comment>
<dbReference type="EC" id="3.4.11.1" evidence="8"/>
<feature type="binding site" evidence="8">
    <location>
        <position position="340"/>
    </location>
    <ligand>
        <name>Mn(2+)</name>
        <dbReference type="ChEBI" id="CHEBI:29035"/>
        <label>2</label>
    </ligand>
</feature>
<evidence type="ECO:0000313" key="10">
    <source>
        <dbReference type="EMBL" id="GAA4631586.1"/>
    </source>
</evidence>
<feature type="binding site" evidence="8">
    <location>
        <position position="256"/>
    </location>
    <ligand>
        <name>Mn(2+)</name>
        <dbReference type="ChEBI" id="CHEBI:29035"/>
        <label>2</label>
    </ligand>
</feature>
<dbReference type="InterPro" id="IPR023042">
    <property type="entry name" value="Peptidase_M17_leu_NH2_pept"/>
</dbReference>
<keyword evidence="8" id="KW-0479">Metal-binding</keyword>
<dbReference type="InterPro" id="IPR008283">
    <property type="entry name" value="Peptidase_M17_N"/>
</dbReference>
<dbReference type="Pfam" id="PF00883">
    <property type="entry name" value="Peptidase_M17"/>
    <property type="match status" value="1"/>
</dbReference>
<keyword evidence="8" id="KW-0963">Cytoplasm</keyword>
<comment type="function">
    <text evidence="7 8">Presumably involved in the processing and regular turnover of intracellular proteins. Catalyzes the removal of unsubstituted N-terminal amino acids from various peptides.</text>
</comment>
<keyword evidence="4 8" id="KW-0031">Aminopeptidase</keyword>
<keyword evidence="8" id="KW-0464">Manganese</keyword>
<feature type="active site" evidence="8">
    <location>
        <position position="342"/>
    </location>
</feature>
<comment type="catalytic activity">
    <reaction evidence="2 8">
        <text>Release of an N-terminal amino acid, preferentially leucine, but not glutamic or aspartic acids.</text>
        <dbReference type="EC" id="3.4.11.10"/>
    </reaction>
</comment>
<evidence type="ECO:0000256" key="7">
    <source>
        <dbReference type="ARBA" id="ARBA00049972"/>
    </source>
</evidence>
<dbReference type="Gene3D" id="3.40.630.10">
    <property type="entry name" value="Zn peptidases"/>
    <property type="match status" value="1"/>
</dbReference>
<dbReference type="PANTHER" id="PTHR11963">
    <property type="entry name" value="LEUCINE AMINOPEPTIDASE-RELATED"/>
    <property type="match status" value="1"/>
</dbReference>
<dbReference type="Gene3D" id="3.40.220.10">
    <property type="entry name" value="Leucine Aminopeptidase, subunit E, domain 1"/>
    <property type="match status" value="1"/>
</dbReference>